<dbReference type="STRING" id="864069.MicloDRAFT_00011650"/>
<dbReference type="PATRIC" id="fig|864069.3.peg.1290"/>
<name>I4Z0V3_9HYPH</name>
<dbReference type="RefSeq" id="WP_009489843.1">
    <property type="nucleotide sequence ID" value="NZ_CP141050.1"/>
</dbReference>
<sequence length="69" mass="7279" precursor="true">MTRSRAILNAAILFGGVCLMLGTLGAMMIDSGTVLAAYAAAVLGFATWVTRETYRSSRGAPDIPRSREA</sequence>
<keyword evidence="1" id="KW-0812">Transmembrane</keyword>
<keyword evidence="3" id="KW-1185">Reference proteome</keyword>
<reference evidence="2 3" key="1">
    <citation type="submission" date="2012-02" db="EMBL/GenBank/DDBJ databases">
        <title>Improved High-Quality Draft sequence of Microvirga sp. WSM3557.</title>
        <authorList>
            <consortium name="US DOE Joint Genome Institute"/>
            <person name="Lucas S."/>
            <person name="Han J."/>
            <person name="Lapidus A."/>
            <person name="Cheng J.-F."/>
            <person name="Goodwin L."/>
            <person name="Pitluck S."/>
            <person name="Peters L."/>
            <person name="Zhang X."/>
            <person name="Detter J.C."/>
            <person name="Han C."/>
            <person name="Tapia R."/>
            <person name="Land M."/>
            <person name="Hauser L."/>
            <person name="Kyrpides N."/>
            <person name="Ivanova N."/>
            <person name="Pagani I."/>
            <person name="Brau L."/>
            <person name="Yates R."/>
            <person name="O'Hara G."/>
            <person name="Rui T."/>
            <person name="Howieson J."/>
            <person name="Reeve W."/>
            <person name="Woyke T."/>
        </authorList>
    </citation>
    <scope>NUCLEOTIDE SEQUENCE [LARGE SCALE GENOMIC DNA]</scope>
    <source>
        <strain evidence="2 3">WSM3557</strain>
    </source>
</reference>
<gene>
    <name evidence="2" type="ORF">MicloDRAFT_00011650</name>
</gene>
<feature type="transmembrane region" description="Helical" evidence="1">
    <location>
        <begin position="35"/>
        <end position="51"/>
    </location>
</feature>
<evidence type="ECO:0000313" key="2">
    <source>
        <dbReference type="EMBL" id="EIM29845.1"/>
    </source>
</evidence>
<evidence type="ECO:0000256" key="1">
    <source>
        <dbReference type="SAM" id="Phobius"/>
    </source>
</evidence>
<dbReference type="OrthoDB" id="8021042at2"/>
<dbReference type="Proteomes" id="UP000003947">
    <property type="component" value="Unassembled WGS sequence"/>
</dbReference>
<organism evidence="2 3">
    <name type="scientific">Microvirga lotononidis</name>
    <dbReference type="NCBI Taxonomy" id="864069"/>
    <lineage>
        <taxon>Bacteria</taxon>
        <taxon>Pseudomonadati</taxon>
        <taxon>Pseudomonadota</taxon>
        <taxon>Alphaproteobacteria</taxon>
        <taxon>Hyphomicrobiales</taxon>
        <taxon>Methylobacteriaceae</taxon>
        <taxon>Microvirga</taxon>
    </lineage>
</organism>
<protein>
    <submittedName>
        <fullName evidence="2">Uncharacterized protein</fullName>
    </submittedName>
</protein>
<accession>I4Z0V3</accession>
<dbReference type="AlphaFoldDB" id="I4Z0V3"/>
<keyword evidence="1" id="KW-1133">Transmembrane helix</keyword>
<dbReference type="HOGENOM" id="CLU_2771278_0_0_5"/>
<evidence type="ECO:0000313" key="3">
    <source>
        <dbReference type="Proteomes" id="UP000003947"/>
    </source>
</evidence>
<proteinExistence type="predicted"/>
<dbReference type="EMBL" id="JH660640">
    <property type="protein sequence ID" value="EIM29845.1"/>
    <property type="molecule type" value="Genomic_DNA"/>
</dbReference>
<feature type="transmembrane region" description="Helical" evidence="1">
    <location>
        <begin position="7"/>
        <end position="29"/>
    </location>
</feature>
<keyword evidence="1" id="KW-0472">Membrane</keyword>